<accession>A0A6V8NUF5</accession>
<reference evidence="2 3" key="1">
    <citation type="journal article" date="2020" name="Front. Microbiol.">
        <title>Single-cell genomics of novel Actinobacteria with the Wood-Ljungdahl pathway discovered in a serpentinizing system.</title>
        <authorList>
            <person name="Merino N."/>
            <person name="Kawai M."/>
            <person name="Boyd E.S."/>
            <person name="Colman D.R."/>
            <person name="McGlynn S.E."/>
            <person name="Nealson K.H."/>
            <person name="Kurokawa K."/>
            <person name="Hongoh Y."/>
        </authorList>
    </citation>
    <scope>NUCLEOTIDE SEQUENCE [LARGE SCALE GENOMIC DNA]</scope>
    <source>
        <strain evidence="2 3">S09_30</strain>
    </source>
</reference>
<evidence type="ECO:0000313" key="2">
    <source>
        <dbReference type="EMBL" id="GFP23905.1"/>
    </source>
</evidence>
<keyword evidence="1" id="KW-0812">Transmembrane</keyword>
<sequence>MNTSRSELSRLIQKVVGLVISVIVLAIIRAVVIRLPGMDARLIEHLTVADLAASIILIIITFIIISFVKDISYLMIDIVPSFPEISTLITNLAYPIHTNSL</sequence>
<protein>
    <submittedName>
        <fullName evidence="2">Uncharacterized protein</fullName>
    </submittedName>
</protein>
<evidence type="ECO:0000313" key="3">
    <source>
        <dbReference type="Proteomes" id="UP000585609"/>
    </source>
</evidence>
<feature type="transmembrane region" description="Helical" evidence="1">
    <location>
        <begin position="12"/>
        <end position="31"/>
    </location>
</feature>
<dbReference type="EMBL" id="BLRW01000246">
    <property type="protein sequence ID" value="GFP23905.1"/>
    <property type="molecule type" value="Genomic_DNA"/>
</dbReference>
<feature type="transmembrane region" description="Helical" evidence="1">
    <location>
        <begin position="51"/>
        <end position="68"/>
    </location>
</feature>
<keyword evidence="1" id="KW-0472">Membrane</keyword>
<dbReference type="Proteomes" id="UP000585609">
    <property type="component" value="Unassembled WGS sequence"/>
</dbReference>
<evidence type="ECO:0000256" key="1">
    <source>
        <dbReference type="SAM" id="Phobius"/>
    </source>
</evidence>
<dbReference type="AlphaFoldDB" id="A0A6V8NUF5"/>
<comment type="caution">
    <text evidence="2">The sequence shown here is derived from an EMBL/GenBank/DDBJ whole genome shotgun (WGS) entry which is preliminary data.</text>
</comment>
<name>A0A6V8NUF5_9ACTN</name>
<proteinExistence type="predicted"/>
<keyword evidence="1" id="KW-1133">Transmembrane helix</keyword>
<organism evidence="2 3">
    <name type="scientific">Candidatus Hakubella thermalkaliphila</name>
    <dbReference type="NCBI Taxonomy" id="2754717"/>
    <lineage>
        <taxon>Bacteria</taxon>
        <taxon>Bacillati</taxon>
        <taxon>Actinomycetota</taxon>
        <taxon>Actinomycetota incertae sedis</taxon>
        <taxon>Candidatus Hakubellales</taxon>
        <taxon>Candidatus Hakubellaceae</taxon>
        <taxon>Candidatus Hakubella</taxon>
    </lineage>
</organism>
<gene>
    <name evidence="2" type="ORF">HKBW3S09_01371</name>
</gene>